<dbReference type="InterPro" id="IPR019410">
    <property type="entry name" value="Methyltransf_16"/>
</dbReference>
<accession>A0A0D1E389</accession>
<dbReference type="AlphaFoldDB" id="A0A0D1E389"/>
<feature type="region of interest" description="Disordered" evidence="10">
    <location>
        <begin position="107"/>
        <end position="127"/>
    </location>
</feature>
<keyword evidence="5" id="KW-0489">Methyltransferase</keyword>
<dbReference type="STRING" id="237631.A0A0D1E389"/>
<dbReference type="EC" id="2.1.1.85" evidence="3"/>
<reference evidence="11 12" key="1">
    <citation type="journal article" date="2006" name="Nature">
        <title>Insights from the genome of the biotrophic fungal plant pathogen Ustilago maydis.</title>
        <authorList>
            <person name="Kamper J."/>
            <person name="Kahmann R."/>
            <person name="Bolker M."/>
            <person name="Ma L.J."/>
            <person name="Brefort T."/>
            <person name="Saville B.J."/>
            <person name="Banuett F."/>
            <person name="Kronstad J.W."/>
            <person name="Gold S.E."/>
            <person name="Muller O."/>
            <person name="Perlin M.H."/>
            <person name="Wosten H.A."/>
            <person name="de Vries R."/>
            <person name="Ruiz-Herrera J."/>
            <person name="Reynaga-Pena C.G."/>
            <person name="Snetselaar K."/>
            <person name="McCann M."/>
            <person name="Perez-Martin J."/>
            <person name="Feldbrugge M."/>
            <person name="Basse C.W."/>
            <person name="Steinberg G."/>
            <person name="Ibeas J.I."/>
            <person name="Holloman W."/>
            <person name="Guzman P."/>
            <person name="Farman M."/>
            <person name="Stajich J.E."/>
            <person name="Sentandreu R."/>
            <person name="Gonzalez-Prieto J.M."/>
            <person name="Kennell J.C."/>
            <person name="Molina L."/>
            <person name="Schirawski J."/>
            <person name="Mendoza-Mendoza A."/>
            <person name="Greilinger D."/>
            <person name="Munch K."/>
            <person name="Rossel N."/>
            <person name="Scherer M."/>
            <person name="Vranes M."/>
            <person name="Ladendorf O."/>
            <person name="Vincon V."/>
            <person name="Fuchs U."/>
            <person name="Sandrock B."/>
            <person name="Meng S."/>
            <person name="Ho E.C."/>
            <person name="Cahill M.J."/>
            <person name="Boyce K.J."/>
            <person name="Klose J."/>
            <person name="Klosterman S.J."/>
            <person name="Deelstra H.J."/>
            <person name="Ortiz-Castellanos L."/>
            <person name="Li W."/>
            <person name="Sanchez-Alonso P."/>
            <person name="Schreier P.H."/>
            <person name="Hauser-Hahn I."/>
            <person name="Vaupel M."/>
            <person name="Koopmann E."/>
            <person name="Friedrich G."/>
            <person name="Voss H."/>
            <person name="Schluter T."/>
            <person name="Margolis J."/>
            <person name="Platt D."/>
            <person name="Swimmer C."/>
            <person name="Gnirke A."/>
            <person name="Chen F."/>
            <person name="Vysotskaia V."/>
            <person name="Mannhaupt G."/>
            <person name="Guldener U."/>
            <person name="Munsterkotter M."/>
            <person name="Haase D."/>
            <person name="Oesterheld M."/>
            <person name="Mewes H.W."/>
            <person name="Mauceli E.W."/>
            <person name="DeCaprio D."/>
            <person name="Wade C.M."/>
            <person name="Butler J."/>
            <person name="Young S."/>
            <person name="Jaffe D.B."/>
            <person name="Calvo S."/>
            <person name="Nusbaum C."/>
            <person name="Galagan J."/>
            <person name="Birren B.W."/>
        </authorList>
    </citation>
    <scope>NUCLEOTIDE SEQUENCE [LARGE SCALE GENOMIC DNA]</scope>
    <source>
        <strain evidence="12">DSM 14603 / FGSC 9021 / UM521</strain>
    </source>
</reference>
<dbReference type="VEuPathDB" id="FungiDB:UMAG_02979"/>
<feature type="region of interest" description="Disordered" evidence="10">
    <location>
        <begin position="16"/>
        <end position="45"/>
    </location>
</feature>
<keyword evidence="6" id="KW-0808">Transferase</keyword>
<dbReference type="eggNOG" id="KOG2920">
    <property type="taxonomic scope" value="Eukaryota"/>
</dbReference>
<keyword evidence="12" id="KW-1185">Reference proteome</keyword>
<evidence type="ECO:0000256" key="4">
    <source>
        <dbReference type="ARBA" id="ARBA00022490"/>
    </source>
</evidence>
<feature type="compositionally biased region" description="Polar residues" evidence="10">
    <location>
        <begin position="114"/>
        <end position="125"/>
    </location>
</feature>
<keyword evidence="7" id="KW-0949">S-adenosyl-L-methionine</keyword>
<dbReference type="GO" id="GO:0018064">
    <property type="term" value="F:protein-L-histidine N-tele-methyltransferase activity"/>
    <property type="evidence" value="ECO:0000318"/>
    <property type="project" value="GO_Central"/>
</dbReference>
<evidence type="ECO:0000256" key="10">
    <source>
        <dbReference type="SAM" id="MobiDB-lite"/>
    </source>
</evidence>
<dbReference type="PANTHER" id="PTHR14614:SF39">
    <property type="entry name" value="HISTIDINE PROTEIN METHYLTRANSFERASE 1 HOMOLOG"/>
    <property type="match status" value="1"/>
</dbReference>
<dbReference type="GO" id="GO:0005737">
    <property type="term" value="C:cytoplasm"/>
    <property type="evidence" value="ECO:0007669"/>
    <property type="project" value="UniProtKB-SubCell"/>
</dbReference>
<evidence type="ECO:0000256" key="3">
    <source>
        <dbReference type="ARBA" id="ARBA00012533"/>
    </source>
</evidence>
<feature type="compositionally biased region" description="Low complexity" evidence="10">
    <location>
        <begin position="27"/>
        <end position="44"/>
    </location>
</feature>
<dbReference type="GO" id="GO:0006417">
    <property type="term" value="P:regulation of translation"/>
    <property type="evidence" value="ECO:0000318"/>
    <property type="project" value="GO_Central"/>
</dbReference>
<dbReference type="RefSeq" id="XP_011389371.1">
    <property type="nucleotide sequence ID" value="XM_011391069.1"/>
</dbReference>
<dbReference type="EMBL" id="CM003146">
    <property type="protein sequence ID" value="KIS69000.1"/>
    <property type="molecule type" value="Genomic_DNA"/>
</dbReference>
<dbReference type="InParanoid" id="A0A0D1E389"/>
<protein>
    <recommendedName>
        <fullName evidence="3">protein-histidine N-methyltransferase</fullName>
        <ecNumber evidence="3">2.1.1.85</ecNumber>
    </recommendedName>
</protein>
<evidence type="ECO:0000313" key="12">
    <source>
        <dbReference type="Proteomes" id="UP000000561"/>
    </source>
</evidence>
<evidence type="ECO:0000256" key="7">
    <source>
        <dbReference type="ARBA" id="ARBA00022691"/>
    </source>
</evidence>
<dbReference type="GO" id="GO:0005634">
    <property type="term" value="C:nucleus"/>
    <property type="evidence" value="ECO:0000318"/>
    <property type="project" value="GO_Central"/>
</dbReference>
<dbReference type="OrthoDB" id="1723750at2759"/>
<evidence type="ECO:0000256" key="6">
    <source>
        <dbReference type="ARBA" id="ARBA00022679"/>
    </source>
</evidence>
<keyword evidence="8" id="KW-0539">Nucleus</keyword>
<evidence type="ECO:0000256" key="5">
    <source>
        <dbReference type="ARBA" id="ARBA00022603"/>
    </source>
</evidence>
<dbReference type="GO" id="GO:0032259">
    <property type="term" value="P:methylation"/>
    <property type="evidence" value="ECO:0007669"/>
    <property type="project" value="UniProtKB-KW"/>
</dbReference>
<dbReference type="Gene3D" id="3.40.50.150">
    <property type="entry name" value="Vaccinia Virus protein VP39"/>
    <property type="match status" value="1"/>
</dbReference>
<comment type="subcellular location">
    <subcellularLocation>
        <location evidence="2">Cytoplasm</location>
    </subcellularLocation>
    <subcellularLocation>
        <location evidence="1">Nucleus</location>
    </subcellularLocation>
</comment>
<dbReference type="FunCoup" id="A0A0D1E389">
    <property type="interactions" value="325"/>
</dbReference>
<evidence type="ECO:0000256" key="1">
    <source>
        <dbReference type="ARBA" id="ARBA00004123"/>
    </source>
</evidence>
<name>A0A0D1E389_MYCMD</name>
<dbReference type="KEGG" id="uma:UMAG_02979"/>
<dbReference type="InterPro" id="IPR029063">
    <property type="entry name" value="SAM-dependent_MTases_sf"/>
</dbReference>
<dbReference type="PANTHER" id="PTHR14614">
    <property type="entry name" value="HEPATOCELLULAR CARCINOMA-ASSOCIATED ANTIGEN"/>
    <property type="match status" value="1"/>
</dbReference>
<organism evidence="11 12">
    <name type="scientific">Mycosarcoma maydis</name>
    <name type="common">Corn smut fungus</name>
    <name type="synonym">Ustilago maydis</name>
    <dbReference type="NCBI Taxonomy" id="5270"/>
    <lineage>
        <taxon>Eukaryota</taxon>
        <taxon>Fungi</taxon>
        <taxon>Dikarya</taxon>
        <taxon>Basidiomycota</taxon>
        <taxon>Ustilaginomycotina</taxon>
        <taxon>Ustilaginomycetes</taxon>
        <taxon>Ustilaginales</taxon>
        <taxon>Ustilaginaceae</taxon>
        <taxon>Mycosarcoma</taxon>
    </lineage>
</organism>
<proteinExistence type="inferred from homology"/>
<evidence type="ECO:0000256" key="8">
    <source>
        <dbReference type="ARBA" id="ARBA00023242"/>
    </source>
</evidence>
<dbReference type="GeneID" id="23563581"/>
<sequence>MSFGFQFDDSEMDEEYISGSLSSIQPSAASTSTSTSASSTTTAAPFKSHSLREMLQNLPSRISYSAIDVSLPSTSREGEGEGGGKGRVQRLLRRDLFDARFQMLIDEEEDEATDSGTAQKSTRQQMVDGKVDAHSDLVPGVYEGGLKTWECALDLVETLDALHSTASHNDSSRSTWSHRLSGKHILELGCGTSLPSVFLLDQVLRDDPSTQPINLNLHLADYNAQVLQLVTLPNLILAWYASPAASHYRSTTEATHLVHERNELVRRGQDHFHAEDELAITDQLVAAFDESLKSRGIQLNFYSGAWSNFPSSLFGDGGVHKMDIILTSETIYSLHSLPALVELLSRYTQTEAQHQPALVLVAAKVIYFGVGGGVESFKQTLAEMHPSATVEPIHSVTKGVGRTVLSVTF</sequence>
<dbReference type="OMA" id="NLLLTWH"/>
<evidence type="ECO:0000256" key="2">
    <source>
        <dbReference type="ARBA" id="ARBA00004496"/>
    </source>
</evidence>
<keyword evidence="4" id="KW-0963">Cytoplasm</keyword>
<dbReference type="Proteomes" id="UP000000561">
    <property type="component" value="Chromosome 7"/>
</dbReference>
<gene>
    <name evidence="11" type="ORF">UMAG_02979</name>
</gene>
<comment type="similarity">
    <text evidence="9">Belongs to the methyltransferase superfamily. METTL18 family.</text>
</comment>
<evidence type="ECO:0000256" key="9">
    <source>
        <dbReference type="ARBA" id="ARBA00038126"/>
    </source>
</evidence>
<evidence type="ECO:0000313" key="11">
    <source>
        <dbReference type="EMBL" id="KIS69000.1"/>
    </source>
</evidence>